<comment type="caution">
    <text evidence="1">The sequence shown here is derived from an EMBL/GenBank/DDBJ whole genome shotgun (WGS) entry which is preliminary data.</text>
</comment>
<accession>A0AAD6SRZ2</accession>
<sequence>MYAERKLICARLALPLTCSARTPDDNSFIHFCRPQSSAFDSTSKTTSLRLCTVNSVRSKGIYVDPRRRWIYSTSISSEANPFTLQSNFGLSSASQGGSPPNTAKSCSMSTYVPYIVTETFRHSPIPTHPAPAGPGVCLTLIN</sequence>
<evidence type="ECO:0000313" key="2">
    <source>
        <dbReference type="Proteomes" id="UP001218188"/>
    </source>
</evidence>
<organism evidence="1 2">
    <name type="scientific">Mycena alexandri</name>
    <dbReference type="NCBI Taxonomy" id="1745969"/>
    <lineage>
        <taxon>Eukaryota</taxon>
        <taxon>Fungi</taxon>
        <taxon>Dikarya</taxon>
        <taxon>Basidiomycota</taxon>
        <taxon>Agaricomycotina</taxon>
        <taxon>Agaricomycetes</taxon>
        <taxon>Agaricomycetidae</taxon>
        <taxon>Agaricales</taxon>
        <taxon>Marasmiineae</taxon>
        <taxon>Mycenaceae</taxon>
        <taxon>Mycena</taxon>
    </lineage>
</organism>
<evidence type="ECO:0000313" key="1">
    <source>
        <dbReference type="EMBL" id="KAJ7031383.1"/>
    </source>
</evidence>
<keyword evidence="2" id="KW-1185">Reference proteome</keyword>
<proteinExistence type="predicted"/>
<protein>
    <submittedName>
        <fullName evidence="1">Uncharacterized protein</fullName>
    </submittedName>
</protein>
<dbReference type="EMBL" id="JARJCM010000082">
    <property type="protein sequence ID" value="KAJ7031383.1"/>
    <property type="molecule type" value="Genomic_DNA"/>
</dbReference>
<name>A0AAD6SRZ2_9AGAR</name>
<reference evidence="1" key="1">
    <citation type="submission" date="2023-03" db="EMBL/GenBank/DDBJ databases">
        <title>Massive genome expansion in bonnet fungi (Mycena s.s.) driven by repeated elements and novel gene families across ecological guilds.</title>
        <authorList>
            <consortium name="Lawrence Berkeley National Laboratory"/>
            <person name="Harder C.B."/>
            <person name="Miyauchi S."/>
            <person name="Viragh M."/>
            <person name="Kuo A."/>
            <person name="Thoen E."/>
            <person name="Andreopoulos B."/>
            <person name="Lu D."/>
            <person name="Skrede I."/>
            <person name="Drula E."/>
            <person name="Henrissat B."/>
            <person name="Morin E."/>
            <person name="Kohler A."/>
            <person name="Barry K."/>
            <person name="LaButti K."/>
            <person name="Morin E."/>
            <person name="Salamov A."/>
            <person name="Lipzen A."/>
            <person name="Mereny Z."/>
            <person name="Hegedus B."/>
            <person name="Baldrian P."/>
            <person name="Stursova M."/>
            <person name="Weitz H."/>
            <person name="Taylor A."/>
            <person name="Grigoriev I.V."/>
            <person name="Nagy L.G."/>
            <person name="Martin F."/>
            <person name="Kauserud H."/>
        </authorList>
    </citation>
    <scope>NUCLEOTIDE SEQUENCE</scope>
    <source>
        <strain evidence="1">CBHHK200</strain>
    </source>
</reference>
<dbReference type="AlphaFoldDB" id="A0AAD6SRZ2"/>
<gene>
    <name evidence="1" type="ORF">C8F04DRAFT_1111022</name>
</gene>
<dbReference type="Proteomes" id="UP001218188">
    <property type="component" value="Unassembled WGS sequence"/>
</dbReference>